<dbReference type="GO" id="GO:0003723">
    <property type="term" value="F:RNA binding"/>
    <property type="evidence" value="ECO:0007669"/>
    <property type="project" value="TreeGrafter"/>
</dbReference>
<gene>
    <name evidence="3" type="ORF">PHATRDRAFT_48672</name>
</gene>
<dbReference type="GO" id="GO:0044528">
    <property type="term" value="P:regulation of mitochondrial mRNA stability"/>
    <property type="evidence" value="ECO:0007669"/>
    <property type="project" value="TreeGrafter"/>
</dbReference>
<dbReference type="eggNOG" id="ENOG502S18V">
    <property type="taxonomic scope" value="Eukaryota"/>
</dbReference>
<dbReference type="Proteomes" id="UP000000759">
    <property type="component" value="Chromosome 18"/>
</dbReference>
<name>B7G825_PHATC</name>
<dbReference type="GeneID" id="7194861"/>
<dbReference type="PaxDb" id="2850-Phatr48672"/>
<dbReference type="STRING" id="556484.B7G825"/>
<evidence type="ECO:0000313" key="3">
    <source>
        <dbReference type="EMBL" id="EEC45460.1"/>
    </source>
</evidence>
<dbReference type="KEGG" id="pti:PHATRDRAFT_48672"/>
<dbReference type="AlphaFoldDB" id="B7G825"/>
<feature type="domain" description="RAP" evidence="2">
    <location>
        <begin position="1030"/>
        <end position="1116"/>
    </location>
</feature>
<feature type="compositionally biased region" description="Polar residues" evidence="1">
    <location>
        <begin position="81"/>
        <end position="99"/>
    </location>
</feature>
<dbReference type="InterPro" id="IPR013584">
    <property type="entry name" value="RAP"/>
</dbReference>
<accession>B7G825</accession>
<dbReference type="InterPro" id="IPR050870">
    <property type="entry name" value="FAST_kinase"/>
</dbReference>
<dbReference type="GO" id="GO:0035770">
    <property type="term" value="C:ribonucleoprotein granule"/>
    <property type="evidence" value="ECO:0007669"/>
    <property type="project" value="TreeGrafter"/>
</dbReference>
<dbReference type="HOGENOM" id="CLU_310037_0_0_1"/>
<dbReference type="GO" id="GO:0000963">
    <property type="term" value="P:mitochondrial RNA processing"/>
    <property type="evidence" value="ECO:0007669"/>
    <property type="project" value="TreeGrafter"/>
</dbReference>
<evidence type="ECO:0000256" key="1">
    <source>
        <dbReference type="SAM" id="MobiDB-lite"/>
    </source>
</evidence>
<dbReference type="RefSeq" id="XP_002183242.1">
    <property type="nucleotide sequence ID" value="XM_002183206.1"/>
</dbReference>
<dbReference type="PANTHER" id="PTHR21228">
    <property type="entry name" value="FAST LEU-RICH DOMAIN-CONTAINING"/>
    <property type="match status" value="1"/>
</dbReference>
<keyword evidence="4" id="KW-1185">Reference proteome</keyword>
<evidence type="ECO:0000313" key="4">
    <source>
        <dbReference type="Proteomes" id="UP000000759"/>
    </source>
</evidence>
<dbReference type="PANTHER" id="PTHR21228:SF40">
    <property type="entry name" value="LD45607P"/>
    <property type="match status" value="1"/>
</dbReference>
<dbReference type="EMBL" id="CM000620">
    <property type="protein sequence ID" value="EEC45460.1"/>
    <property type="molecule type" value="Genomic_DNA"/>
</dbReference>
<dbReference type="Pfam" id="PF08373">
    <property type="entry name" value="RAP"/>
    <property type="match status" value="1"/>
</dbReference>
<proteinExistence type="predicted"/>
<reference evidence="3 4" key="1">
    <citation type="journal article" date="2008" name="Nature">
        <title>The Phaeodactylum genome reveals the evolutionary history of diatom genomes.</title>
        <authorList>
            <person name="Bowler C."/>
            <person name="Allen A.E."/>
            <person name="Badger J.H."/>
            <person name="Grimwood J."/>
            <person name="Jabbari K."/>
            <person name="Kuo A."/>
            <person name="Maheswari U."/>
            <person name="Martens C."/>
            <person name="Maumus F."/>
            <person name="Otillar R.P."/>
            <person name="Rayko E."/>
            <person name="Salamov A."/>
            <person name="Vandepoele K."/>
            <person name="Beszteri B."/>
            <person name="Gruber A."/>
            <person name="Heijde M."/>
            <person name="Katinka M."/>
            <person name="Mock T."/>
            <person name="Valentin K."/>
            <person name="Verret F."/>
            <person name="Berges J.A."/>
            <person name="Brownlee C."/>
            <person name="Cadoret J.P."/>
            <person name="Chiovitti A."/>
            <person name="Choi C.J."/>
            <person name="Coesel S."/>
            <person name="De Martino A."/>
            <person name="Detter J.C."/>
            <person name="Durkin C."/>
            <person name="Falciatore A."/>
            <person name="Fournet J."/>
            <person name="Haruta M."/>
            <person name="Huysman M.J."/>
            <person name="Jenkins B.D."/>
            <person name="Jiroutova K."/>
            <person name="Jorgensen R.E."/>
            <person name="Joubert Y."/>
            <person name="Kaplan A."/>
            <person name="Kroger N."/>
            <person name="Kroth P.G."/>
            <person name="La Roche J."/>
            <person name="Lindquist E."/>
            <person name="Lommer M."/>
            <person name="Martin-Jezequel V."/>
            <person name="Lopez P.J."/>
            <person name="Lucas S."/>
            <person name="Mangogna M."/>
            <person name="McGinnis K."/>
            <person name="Medlin L.K."/>
            <person name="Montsant A."/>
            <person name="Oudot-Le Secq M.P."/>
            <person name="Napoli C."/>
            <person name="Obornik M."/>
            <person name="Parker M.S."/>
            <person name="Petit J.L."/>
            <person name="Porcel B.M."/>
            <person name="Poulsen N."/>
            <person name="Robison M."/>
            <person name="Rychlewski L."/>
            <person name="Rynearson T.A."/>
            <person name="Schmutz J."/>
            <person name="Shapiro H."/>
            <person name="Siaut M."/>
            <person name="Stanley M."/>
            <person name="Sussman M.R."/>
            <person name="Taylor A.R."/>
            <person name="Vardi A."/>
            <person name="von Dassow P."/>
            <person name="Vyverman W."/>
            <person name="Willis A."/>
            <person name="Wyrwicz L.S."/>
            <person name="Rokhsar D.S."/>
            <person name="Weissenbach J."/>
            <person name="Armbrust E.V."/>
            <person name="Green B.R."/>
            <person name="Van de Peer Y."/>
            <person name="Grigoriev I.V."/>
        </authorList>
    </citation>
    <scope>NUCLEOTIDE SEQUENCE [LARGE SCALE GENOMIC DNA]</scope>
    <source>
        <strain evidence="3 4">CCAP 1055/1</strain>
    </source>
</reference>
<evidence type="ECO:0000259" key="2">
    <source>
        <dbReference type="PROSITE" id="PS51286"/>
    </source>
</evidence>
<protein>
    <recommendedName>
        <fullName evidence="2">RAP domain-containing protein</fullName>
    </recommendedName>
</protein>
<organism evidence="3 4">
    <name type="scientific">Phaeodactylum tricornutum (strain CCAP 1055/1)</name>
    <dbReference type="NCBI Taxonomy" id="556484"/>
    <lineage>
        <taxon>Eukaryota</taxon>
        <taxon>Sar</taxon>
        <taxon>Stramenopiles</taxon>
        <taxon>Ochrophyta</taxon>
        <taxon>Bacillariophyta</taxon>
        <taxon>Bacillariophyceae</taxon>
        <taxon>Bacillariophycidae</taxon>
        <taxon>Naviculales</taxon>
        <taxon>Phaeodactylaceae</taxon>
        <taxon>Phaeodactylum</taxon>
    </lineage>
</organism>
<dbReference type="InParanoid" id="B7G825"/>
<dbReference type="GO" id="GO:0005759">
    <property type="term" value="C:mitochondrial matrix"/>
    <property type="evidence" value="ECO:0007669"/>
    <property type="project" value="TreeGrafter"/>
</dbReference>
<feature type="region of interest" description="Disordered" evidence="1">
    <location>
        <begin position="68"/>
        <end position="135"/>
    </location>
</feature>
<dbReference type="PROSITE" id="PS51286">
    <property type="entry name" value="RAP"/>
    <property type="match status" value="1"/>
</dbReference>
<dbReference type="SMART" id="SM00952">
    <property type="entry name" value="RAP"/>
    <property type="match status" value="1"/>
</dbReference>
<reference evidence="4" key="2">
    <citation type="submission" date="2008-08" db="EMBL/GenBank/DDBJ databases">
        <authorList>
            <consortium name="Diatom Consortium"/>
            <person name="Grigoriev I."/>
            <person name="Grimwood J."/>
            <person name="Kuo A."/>
            <person name="Otillar R.P."/>
            <person name="Salamov A."/>
            <person name="Detter J.C."/>
            <person name="Lindquist E."/>
            <person name="Shapiro H."/>
            <person name="Lucas S."/>
            <person name="Glavina del Rio T."/>
            <person name="Pitluck S."/>
            <person name="Rokhsar D."/>
            <person name="Bowler C."/>
        </authorList>
    </citation>
    <scope>GENOME REANNOTATION</scope>
    <source>
        <strain evidence="4">CCAP 1055/1</strain>
    </source>
</reference>
<sequence>MKCCTSQSANRKRVSTCWLSPFKSSLLLLIWALTVCLSLGFSSRPLLYSPRFFASSIVVQKEQRITSTKQASDDGIDETAKSLSKPDSASKRVSATTENKLIRNAPNRPSNGASKRPLRRNTPAGRRGSPGSSILQNSKRLNQLLVACESASEVLTLLQNTKGSLTQKASGGTMNSVNFSTSIHRLCRHSLNQRDTRAATLADPRFALLLASTAEAMVTMPFQSRELSNIGWALAKLKIVPPLTAMPFEQSDDEALKAAAQTVRDGVFKAAKERQESGTPSKAWITALSQLAGQILDRISQNVVSTQTDGFRLQEWANLMWAWATAERADPVAFGVAVDKMIDQQQEADRTGEPNLRPQEWTNSVWAFATAQVYGKHEKLLIFVAELMEREYAFVQMFKPQELSNTVWGVATLLSNKEGALTDAEQEAALSIVRIVSKALLKRSNEFKTQELSNTLWAFATLGFGLKSSGEQSLNNYVVLASNQFEEDRELMQQAVEAVVLAAYPQLDRFRSQELNNLAWALARLVDHKSALVENILRGIGMQLCDRKRFVTPQDIGATIWSLATLEFFDEEIYRGIAFRLTPDKGGSCKPQELSNIVWAIATAEVQVKDRDAFDTTLVPESKRQPVRDPITRSFAIAATELMRRPSQFKSQEIKDILWAFSKIGIRHPSLFKSVSEHLVGIIGPGKPRGLTEFSPQGLGNTAWAFARQAQLSEEAANRLGGASLLPSSNGRLAIYTACYFDIGEELIHRLFAAIAEAGITKHVNLTSFKPQDLSNTAWTFAVLGLRHTAFMEVAMHELERRLSLFLKGERTSITTFKGQELANLLWALATLNIRVENSLEIVTPYLQEVCFEGRTGMPVQAIAQIFKRQELANVAWSCAVFGKYPTALMQLLYAGLIGLDKECDAEKLSNVYGDKGLQSQALMSLIYVQASMDRAGKSTLGLPPNFPDAWRQSTPSEDGQRMTETNIELSLSTSKIQRDVSAAFNRIGFKHIEEHTISMQEMVVEYGVNFAPQQLDILSIDIANVPEKIAIEVDGPAHFINLIDNVDENDYGSTKAPNGKLEYQFQWTGDRQMMNGSTSLKHRLLESLGWRVIHIPFWEWYQMGSDEEQGEYCRDALDTLGE</sequence>
<dbReference type="OrthoDB" id="2019031at2759"/>